<protein>
    <recommendedName>
        <fullName evidence="1">M23ase beta-sheet core domain-containing protein</fullName>
    </recommendedName>
</protein>
<evidence type="ECO:0000259" key="1">
    <source>
        <dbReference type="Pfam" id="PF01551"/>
    </source>
</evidence>
<dbReference type="InterPro" id="IPR050570">
    <property type="entry name" value="Cell_wall_metabolism_enzyme"/>
</dbReference>
<dbReference type="SUPFAM" id="SSF51261">
    <property type="entry name" value="Duplicated hybrid motif"/>
    <property type="match status" value="1"/>
</dbReference>
<gene>
    <name evidence="2" type="ORF">METZ01_LOCUS217586</name>
</gene>
<dbReference type="PANTHER" id="PTHR21666:SF270">
    <property type="entry name" value="MUREIN HYDROLASE ACTIVATOR ENVC"/>
    <property type="match status" value="1"/>
</dbReference>
<dbReference type="Pfam" id="PF01551">
    <property type="entry name" value="Peptidase_M23"/>
    <property type="match status" value="1"/>
</dbReference>
<proteinExistence type="predicted"/>
<dbReference type="Gene3D" id="2.70.70.10">
    <property type="entry name" value="Glucose Permease (Domain IIA)"/>
    <property type="match status" value="1"/>
</dbReference>
<dbReference type="EMBL" id="UINC01051047">
    <property type="protein sequence ID" value="SVB64732.1"/>
    <property type="molecule type" value="Genomic_DNA"/>
</dbReference>
<dbReference type="PANTHER" id="PTHR21666">
    <property type="entry name" value="PEPTIDASE-RELATED"/>
    <property type="match status" value="1"/>
</dbReference>
<dbReference type="InterPro" id="IPR011055">
    <property type="entry name" value="Dup_hybrid_motif"/>
</dbReference>
<dbReference type="GO" id="GO:0004222">
    <property type="term" value="F:metalloendopeptidase activity"/>
    <property type="evidence" value="ECO:0007669"/>
    <property type="project" value="TreeGrafter"/>
</dbReference>
<reference evidence="2" key="1">
    <citation type="submission" date="2018-05" db="EMBL/GenBank/DDBJ databases">
        <authorList>
            <person name="Lanie J.A."/>
            <person name="Ng W.-L."/>
            <person name="Kazmierczak K.M."/>
            <person name="Andrzejewski T.M."/>
            <person name="Davidsen T.M."/>
            <person name="Wayne K.J."/>
            <person name="Tettelin H."/>
            <person name="Glass J.I."/>
            <person name="Rusch D."/>
            <person name="Podicherti R."/>
            <person name="Tsui H.-C.T."/>
            <person name="Winkler M.E."/>
        </authorList>
    </citation>
    <scope>NUCLEOTIDE SEQUENCE</scope>
</reference>
<evidence type="ECO:0000313" key="2">
    <source>
        <dbReference type="EMBL" id="SVB64732.1"/>
    </source>
</evidence>
<name>A0A382FQ46_9ZZZZ</name>
<accession>A0A382FQ46</accession>
<organism evidence="2">
    <name type="scientific">marine metagenome</name>
    <dbReference type="NCBI Taxonomy" id="408172"/>
    <lineage>
        <taxon>unclassified sequences</taxon>
        <taxon>metagenomes</taxon>
        <taxon>ecological metagenomes</taxon>
    </lineage>
</organism>
<sequence length="348" mass="39215">MMAFRFFVFTALLLFLSGCAYKTKTHTVPLPNILISEDKLKLTIEIPPGIDSPYSSKELPVFSPASILESQLKTVTDDSLKNVLKTIILSELSPELFQYKLTNVQISKKSTIIYYTIDTVSIKKEIVPIINRHYSTISVNYSTLLPSTKKLPPQEVLSGLYLLYPCKNSTIPQKVNLLPNAPRTYRNGVHRGIDFYVDWGSPVYAVESGEIIRADHNFIEISSEFRKSLLNKTKRTGYTPPDIFEHILLGQSIFIDHGFDILSGYRAVSIYAHLSHINSFIKPGAKVNKGQEIGLSGNSGTEPATRGTREGAHLHWELLLQNKNGETYLGQGLPYEDLYKLLNKVFFR</sequence>
<dbReference type="InterPro" id="IPR016047">
    <property type="entry name" value="M23ase_b-sheet_dom"/>
</dbReference>
<dbReference type="CDD" id="cd12797">
    <property type="entry name" value="M23_peptidase"/>
    <property type="match status" value="1"/>
</dbReference>
<dbReference type="PROSITE" id="PS51257">
    <property type="entry name" value="PROKAR_LIPOPROTEIN"/>
    <property type="match status" value="1"/>
</dbReference>
<dbReference type="AlphaFoldDB" id="A0A382FQ46"/>
<feature type="domain" description="M23ase beta-sheet core" evidence="1">
    <location>
        <begin position="250"/>
        <end position="322"/>
    </location>
</feature>